<dbReference type="PANTHER" id="PTHR24321">
    <property type="entry name" value="DEHYDROGENASES, SHORT CHAIN"/>
    <property type="match status" value="1"/>
</dbReference>
<dbReference type="AlphaFoldDB" id="A0A2I0R4T0"/>
<name>A0A2I0R4T0_9FLAO</name>
<dbReference type="CDD" id="cd05233">
    <property type="entry name" value="SDR_c"/>
    <property type="match status" value="1"/>
</dbReference>
<evidence type="ECO:0000256" key="1">
    <source>
        <dbReference type="ARBA" id="ARBA00006484"/>
    </source>
</evidence>
<dbReference type="GO" id="GO:0016491">
    <property type="term" value="F:oxidoreductase activity"/>
    <property type="evidence" value="ECO:0007669"/>
    <property type="project" value="UniProtKB-KW"/>
</dbReference>
<dbReference type="SUPFAM" id="SSF51735">
    <property type="entry name" value="NAD(P)-binding Rossmann-fold domains"/>
    <property type="match status" value="1"/>
</dbReference>
<accession>A0A2I0R4T0</accession>
<dbReference type="Pfam" id="PF00106">
    <property type="entry name" value="adh_short"/>
    <property type="match status" value="1"/>
</dbReference>
<comment type="similarity">
    <text evidence="1">Belongs to the short-chain dehydrogenases/reductases (SDR) family.</text>
</comment>
<comment type="caution">
    <text evidence="3">The sequence shown here is derived from an EMBL/GenBank/DDBJ whole genome shotgun (WGS) entry which is preliminary data.</text>
</comment>
<gene>
    <name evidence="3" type="ORF">CW751_03440</name>
</gene>
<evidence type="ECO:0000313" key="3">
    <source>
        <dbReference type="EMBL" id="PKR81591.1"/>
    </source>
</evidence>
<evidence type="ECO:0000256" key="2">
    <source>
        <dbReference type="ARBA" id="ARBA00023002"/>
    </source>
</evidence>
<protein>
    <submittedName>
        <fullName evidence="3">Short-chain dehydrogenase</fullName>
    </submittedName>
</protein>
<sequence>MKKKVVLITGGAGGIGVATGQNLKEFKLVISDYADDVIQKTVDSYNKQGFDAVGFKCDITNKEEVEALMNFTKKQGALSGVVHTAGVSETVNDVEQIYNINLKGTALILDGVLDIVDEGASIVLFSSMMGHTVPPSDAYDEALTNPLEENSFSSIKNVVKEDSNMMYNFTKRGVLLLTKENAQRFGAKGARVNSISPGVIMTQMGKKAAEEHPEKIKQLLSMTALNRTGEPEDIADVVKFMLSEQSRFMSGSDLLVDGGVLPSILKYNK</sequence>
<organism evidence="3 4">
    <name type="scientific">Brumimicrobium salinarum</name>
    <dbReference type="NCBI Taxonomy" id="2058658"/>
    <lineage>
        <taxon>Bacteria</taxon>
        <taxon>Pseudomonadati</taxon>
        <taxon>Bacteroidota</taxon>
        <taxon>Flavobacteriia</taxon>
        <taxon>Flavobacteriales</taxon>
        <taxon>Crocinitomicaceae</taxon>
        <taxon>Brumimicrobium</taxon>
    </lineage>
</organism>
<dbReference type="PANTHER" id="PTHR24321:SF8">
    <property type="entry name" value="ESTRADIOL 17-BETA-DEHYDROGENASE 8-RELATED"/>
    <property type="match status" value="1"/>
</dbReference>
<keyword evidence="2" id="KW-0560">Oxidoreductase</keyword>
<dbReference type="RefSeq" id="WP_101333605.1">
    <property type="nucleotide sequence ID" value="NZ_PJNI01000002.1"/>
</dbReference>
<reference evidence="3 4" key="1">
    <citation type="submission" date="2017-12" db="EMBL/GenBank/DDBJ databases">
        <title>The draft genome sequence of Brumimicrobium saltpan LHR20.</title>
        <authorList>
            <person name="Do Z.-J."/>
            <person name="Luo H.-R."/>
        </authorList>
    </citation>
    <scope>NUCLEOTIDE SEQUENCE [LARGE SCALE GENOMIC DNA]</scope>
    <source>
        <strain evidence="3 4">LHR20</strain>
    </source>
</reference>
<dbReference type="Proteomes" id="UP000236654">
    <property type="component" value="Unassembled WGS sequence"/>
</dbReference>
<dbReference type="PRINTS" id="PR00081">
    <property type="entry name" value="GDHRDH"/>
</dbReference>
<dbReference type="EMBL" id="PJNI01000002">
    <property type="protein sequence ID" value="PKR81591.1"/>
    <property type="molecule type" value="Genomic_DNA"/>
</dbReference>
<dbReference type="InterPro" id="IPR002347">
    <property type="entry name" value="SDR_fam"/>
</dbReference>
<dbReference type="OrthoDB" id="9803333at2"/>
<proteinExistence type="inferred from homology"/>
<dbReference type="Gene3D" id="3.40.50.720">
    <property type="entry name" value="NAD(P)-binding Rossmann-like Domain"/>
    <property type="match status" value="1"/>
</dbReference>
<dbReference type="InterPro" id="IPR036291">
    <property type="entry name" value="NAD(P)-bd_dom_sf"/>
</dbReference>
<keyword evidence="4" id="KW-1185">Reference proteome</keyword>
<dbReference type="Pfam" id="PF13561">
    <property type="entry name" value="adh_short_C2"/>
    <property type="match status" value="1"/>
</dbReference>
<evidence type="ECO:0000313" key="4">
    <source>
        <dbReference type="Proteomes" id="UP000236654"/>
    </source>
</evidence>